<dbReference type="Gene3D" id="2.30.29.30">
    <property type="entry name" value="Pleckstrin-homology domain (PH domain)/Phosphotyrosine-binding domain (PTB)"/>
    <property type="match status" value="1"/>
</dbReference>
<feature type="compositionally biased region" description="Basic and acidic residues" evidence="1">
    <location>
        <begin position="833"/>
        <end position="847"/>
    </location>
</feature>
<dbReference type="InterPro" id="IPR000219">
    <property type="entry name" value="DH_dom"/>
</dbReference>
<dbReference type="SMART" id="SM00325">
    <property type="entry name" value="RhoGEF"/>
    <property type="match status" value="1"/>
</dbReference>
<organism evidence="3 4">
    <name type="scientific">Alosa alosa</name>
    <name type="common">allis shad</name>
    <dbReference type="NCBI Taxonomy" id="278164"/>
    <lineage>
        <taxon>Eukaryota</taxon>
        <taxon>Metazoa</taxon>
        <taxon>Chordata</taxon>
        <taxon>Craniata</taxon>
        <taxon>Vertebrata</taxon>
        <taxon>Euteleostomi</taxon>
        <taxon>Actinopterygii</taxon>
        <taxon>Neopterygii</taxon>
        <taxon>Teleostei</taxon>
        <taxon>Clupei</taxon>
        <taxon>Clupeiformes</taxon>
        <taxon>Clupeoidei</taxon>
        <taxon>Clupeidae</taxon>
        <taxon>Alosa</taxon>
    </lineage>
</organism>
<proteinExistence type="predicted"/>
<dbReference type="GO" id="GO:0005085">
    <property type="term" value="F:guanyl-nucleotide exchange factor activity"/>
    <property type="evidence" value="ECO:0007669"/>
    <property type="project" value="InterPro"/>
</dbReference>
<accession>A0AAV6GDX8</accession>
<feature type="compositionally biased region" description="Polar residues" evidence="1">
    <location>
        <begin position="1"/>
        <end position="19"/>
    </location>
</feature>
<dbReference type="GO" id="GO:0043542">
    <property type="term" value="P:endothelial cell migration"/>
    <property type="evidence" value="ECO:0007669"/>
    <property type="project" value="TreeGrafter"/>
</dbReference>
<dbReference type="InterPro" id="IPR035899">
    <property type="entry name" value="DBL_dom_sf"/>
</dbReference>
<dbReference type="SUPFAM" id="SSF50729">
    <property type="entry name" value="PH domain-like"/>
    <property type="match status" value="1"/>
</dbReference>
<reference evidence="3" key="1">
    <citation type="submission" date="2020-10" db="EMBL/GenBank/DDBJ databases">
        <title>Chromosome-scale genome assembly of the Allis shad, Alosa alosa.</title>
        <authorList>
            <person name="Margot Z."/>
            <person name="Christophe K."/>
            <person name="Cabau C."/>
            <person name="Louis A."/>
            <person name="Berthelot C."/>
            <person name="Parey E."/>
            <person name="Roest Crollius H."/>
            <person name="Montfort J."/>
            <person name="Robinson-Rechavi M."/>
            <person name="Bucao C."/>
            <person name="Bouchez O."/>
            <person name="Gislard M."/>
            <person name="Lluch J."/>
            <person name="Milhes M."/>
            <person name="Lampietro C."/>
            <person name="Lopez Roques C."/>
            <person name="Donnadieu C."/>
            <person name="Braasch I."/>
            <person name="Desvignes T."/>
            <person name="Postlethwait J."/>
            <person name="Bobe J."/>
            <person name="Guiguen Y."/>
        </authorList>
    </citation>
    <scope>NUCLEOTIDE SEQUENCE</scope>
    <source>
        <strain evidence="3">M-15738</strain>
        <tissue evidence="3">Blood</tissue>
    </source>
</reference>
<dbReference type="InterPro" id="IPR040181">
    <property type="entry name" value="PKHG5/7"/>
</dbReference>
<feature type="region of interest" description="Disordered" evidence="1">
    <location>
        <begin position="618"/>
        <end position="648"/>
    </location>
</feature>
<feature type="region of interest" description="Disordered" evidence="1">
    <location>
        <begin position="1"/>
        <end position="61"/>
    </location>
</feature>
<feature type="compositionally biased region" description="Polar residues" evidence="1">
    <location>
        <begin position="618"/>
        <end position="627"/>
    </location>
</feature>
<dbReference type="Proteomes" id="UP000823561">
    <property type="component" value="Chromosome 13"/>
</dbReference>
<dbReference type="InterPro" id="IPR011993">
    <property type="entry name" value="PH-like_dom_sf"/>
</dbReference>
<dbReference type="Pfam" id="PF00621">
    <property type="entry name" value="RhoGEF"/>
    <property type="match status" value="1"/>
</dbReference>
<name>A0AAV6GDX8_9TELE</name>
<dbReference type="Gene3D" id="1.20.900.10">
    <property type="entry name" value="Dbl homology (DH) domain"/>
    <property type="match status" value="1"/>
</dbReference>
<feature type="domain" description="DH" evidence="2">
    <location>
        <begin position="176"/>
        <end position="368"/>
    </location>
</feature>
<dbReference type="GO" id="GO:0030424">
    <property type="term" value="C:axon"/>
    <property type="evidence" value="ECO:0007669"/>
    <property type="project" value="TreeGrafter"/>
</dbReference>
<feature type="compositionally biased region" description="Basic residues" evidence="1">
    <location>
        <begin position="783"/>
        <end position="794"/>
    </location>
</feature>
<dbReference type="EMBL" id="JADWDJ010000013">
    <property type="protein sequence ID" value="KAG5271722.1"/>
    <property type="molecule type" value="Genomic_DNA"/>
</dbReference>
<dbReference type="SUPFAM" id="SSF48065">
    <property type="entry name" value="DBL homology domain (DH-domain)"/>
    <property type="match status" value="1"/>
</dbReference>
<feature type="compositionally biased region" description="Basic and acidic residues" evidence="1">
    <location>
        <begin position="942"/>
        <end position="966"/>
    </location>
</feature>
<evidence type="ECO:0000313" key="4">
    <source>
        <dbReference type="Proteomes" id="UP000823561"/>
    </source>
</evidence>
<dbReference type="InterPro" id="IPR001849">
    <property type="entry name" value="PH_domain"/>
</dbReference>
<sequence length="1086" mass="121440">METAKNSHPSKAPNQNTGSDVVPLEDMDSNNQRKDARAETPKEEERDAEVENVPDSTVPAADVLDGQVAPHKHRSNTVGPQKKQWIVDFGTVSKASAVAIKSRTPLIQGLFAQGTSDKTPVTEGGSLEGLKQALETYAVPVDLTWKWAEEGEAHTLEESWTKLVHSHWMMSKTQRHQQEALWEFLHTELTYINKMIIVTYLVMAALSNLHQHGYLLEVTSEKLFSNLPSILEAHQRFWQDVMCPMLQMARKEGRPFDPLMLEPGCLQFPERFPSYFEYCLEEEKAVDFTRRQMESNPHFNAFLAWVETHPQCSRMRLGDMQAKPHQRITKYPLLLKAVLKSTEDSETQDSLKRMLSSVNNFVDNINNHLVQRDEELALFQCAQRIEGYDVMKGMSEEIDKHVREFCQFDLMSPVRGVGPEVIRKLLLEDTIKIRGRKDSKVEAVLLLFSDVVLVTKSQRKSEKLKVVRPPLALDRTRCSALKDGNSFVLVEVSDLGCAVSVYAVATSSPESCSAWVSAIKSAQDSLRTQRASGVSVGPEVVLMDTFESDSMAEVRQDQSESSVNPALDTAAVNPMENQSEGSITPQQLTEEITSAENVDAELQGKRCKLSEFRSQSMYGNLGQQVRSTPREGMLSQPGSRKNSEGKLWESTEIFVPGIHERRVTWSQSHQTASNKLQHGRTPSSRDTASADRPITSHTLLLSGCTEEAIISSETAPSTFSVITEYVSVEPVGQSIYLRVESAQQSVRSNKSNQSEGNQSRRDSWYSLSGEDESLIESRRFSRKLKSPRLRRRRQINNQTNTEPLASHRGSADTGQAPTGLPRNTTSLSNSDSDSSHRQHGKQAEGSHRVLKLGSLKKLWIVDQQDRLSPDLNTFSEPELPRRAPKKKTHKPPLKTQRSSSIPEAIFQGPLVRSPPKKHLRPPPAPSPPPSYFQLKDSPLESLLERAKGREKGREGAKNGGRKEEKPATPPDRSPSSTFSTTSSSLPSDGDRETEGEEMNPKRLRVAGLSHGWREGNVDGSDDERKSSPAYPEGASVDWPGWCFDDEEITHFLSPNDDESWGELEKTLTSMDFSHKGPPEESQCSEV</sequence>
<evidence type="ECO:0000256" key="1">
    <source>
        <dbReference type="SAM" id="MobiDB-lite"/>
    </source>
</evidence>
<dbReference type="GO" id="GO:0007266">
    <property type="term" value="P:Rho protein signal transduction"/>
    <property type="evidence" value="ECO:0007669"/>
    <property type="project" value="TreeGrafter"/>
</dbReference>
<dbReference type="PROSITE" id="PS50010">
    <property type="entry name" value="DH_2"/>
    <property type="match status" value="1"/>
</dbReference>
<feature type="compositionally biased region" description="Basic residues" evidence="1">
    <location>
        <begin position="882"/>
        <end position="892"/>
    </location>
</feature>
<dbReference type="GO" id="GO:0030139">
    <property type="term" value="C:endocytic vesicle"/>
    <property type="evidence" value="ECO:0007669"/>
    <property type="project" value="TreeGrafter"/>
</dbReference>
<dbReference type="AlphaFoldDB" id="A0AAV6GDX8"/>
<feature type="compositionally biased region" description="Low complexity" evidence="1">
    <location>
        <begin position="823"/>
        <end position="832"/>
    </location>
</feature>
<evidence type="ECO:0000313" key="3">
    <source>
        <dbReference type="EMBL" id="KAG5271722.1"/>
    </source>
</evidence>
<feature type="compositionally biased region" description="Pro residues" evidence="1">
    <location>
        <begin position="921"/>
        <end position="930"/>
    </location>
</feature>
<dbReference type="PANTHER" id="PTHR13217:SF10">
    <property type="entry name" value="PLECKSTRIN HOMOLOGY DOMAIN-CONTAINING FAMILY G MEMBER 6 ISOFORM X1"/>
    <property type="match status" value="1"/>
</dbReference>
<comment type="caution">
    <text evidence="3">The sequence shown here is derived from an EMBL/GenBank/DDBJ whole genome shotgun (WGS) entry which is preliminary data.</text>
</comment>
<feature type="compositionally biased region" description="Basic and acidic residues" evidence="1">
    <location>
        <begin position="1011"/>
        <end position="1026"/>
    </location>
</feature>
<feature type="region of interest" description="Disordered" evidence="1">
    <location>
        <begin position="664"/>
        <end position="694"/>
    </location>
</feature>
<evidence type="ECO:0000259" key="2">
    <source>
        <dbReference type="PROSITE" id="PS50010"/>
    </source>
</evidence>
<protein>
    <recommendedName>
        <fullName evidence="2">DH domain-containing protein</fullName>
    </recommendedName>
</protein>
<feature type="region of interest" description="Disordered" evidence="1">
    <location>
        <begin position="869"/>
        <end position="1038"/>
    </location>
</feature>
<feature type="region of interest" description="Disordered" evidence="1">
    <location>
        <begin position="742"/>
        <end position="764"/>
    </location>
</feature>
<keyword evidence="4" id="KW-1185">Reference proteome</keyword>
<feature type="region of interest" description="Disordered" evidence="1">
    <location>
        <begin position="783"/>
        <end position="848"/>
    </location>
</feature>
<dbReference type="SMART" id="SM00233">
    <property type="entry name" value="PH"/>
    <property type="match status" value="1"/>
</dbReference>
<feature type="compositionally biased region" description="Polar residues" evidence="1">
    <location>
        <begin position="742"/>
        <end position="757"/>
    </location>
</feature>
<feature type="compositionally biased region" description="Polar residues" evidence="1">
    <location>
        <begin position="664"/>
        <end position="687"/>
    </location>
</feature>
<gene>
    <name evidence="3" type="ORF">AALO_G00183310</name>
</gene>
<dbReference type="GO" id="GO:0005886">
    <property type="term" value="C:plasma membrane"/>
    <property type="evidence" value="ECO:0007669"/>
    <property type="project" value="TreeGrafter"/>
</dbReference>
<dbReference type="CDD" id="cd00160">
    <property type="entry name" value="RhoGEF"/>
    <property type="match status" value="1"/>
</dbReference>
<feature type="compositionally biased region" description="Basic and acidic residues" evidence="1">
    <location>
        <begin position="31"/>
        <end position="45"/>
    </location>
</feature>
<dbReference type="PANTHER" id="PTHR13217">
    <property type="entry name" value="PLECKSTRIN HOMOLOGY DOMAIN-CONTAINING FAMILY G MEMBER 7"/>
    <property type="match status" value="1"/>
</dbReference>
<feature type="compositionally biased region" description="Low complexity" evidence="1">
    <location>
        <begin position="973"/>
        <end position="987"/>
    </location>
</feature>